<gene>
    <name evidence="3" type="primary">OTU2</name>
    <name evidence="3" type="ORF">IWW39_002033</name>
</gene>
<feature type="compositionally biased region" description="Polar residues" evidence="1">
    <location>
        <begin position="96"/>
        <end position="115"/>
    </location>
</feature>
<dbReference type="CDD" id="cd22748">
    <property type="entry name" value="OTU_OTUD6-like"/>
    <property type="match status" value="1"/>
</dbReference>
<dbReference type="EC" id="3.4.19.12" evidence="3"/>
<accession>A0A9W8L4Y0</accession>
<comment type="caution">
    <text evidence="3">The sequence shown here is derived from an EMBL/GenBank/DDBJ whole genome shotgun (WGS) entry which is preliminary data.</text>
</comment>
<proteinExistence type="predicted"/>
<keyword evidence="3" id="KW-0378">Hydrolase</keyword>
<sequence length="313" mass="34393">MSSLPITETTLEDLELRHRKESKDLLAKVTALKKTVSKGDKRKKKEVAADIAALEAQQSERHAAEISQFTSNCSGSTVTIAGLSLMPGQDAVAATTGGSEPPSSMAPTASNGNSDNLDRRPGGKVNKAKQRLQRKAEELQRIQAEAEKEAEGMVDVAAIESSAIDRLVANDGLKVQQINADGHCLYSAFADQLCTYHSQPASYPDMRRRAAEYMRLHRDDFMPFMAQENGDPFDISDYDGHCDSVERSAEWGGHQEIIALSHALKLPVLVYQSNAPVLRIGEDEYSASEPVRLSYHRHAYGLGEHYNSLHKTQ</sequence>
<dbReference type="Gene3D" id="3.90.70.80">
    <property type="match status" value="1"/>
</dbReference>
<dbReference type="InterPro" id="IPR003323">
    <property type="entry name" value="OTU_dom"/>
</dbReference>
<dbReference type="EMBL" id="JANBTX010000040">
    <property type="protein sequence ID" value="KAJ2688726.1"/>
    <property type="molecule type" value="Genomic_DNA"/>
</dbReference>
<evidence type="ECO:0000256" key="1">
    <source>
        <dbReference type="SAM" id="MobiDB-lite"/>
    </source>
</evidence>
<dbReference type="GO" id="GO:0016579">
    <property type="term" value="P:protein deubiquitination"/>
    <property type="evidence" value="ECO:0007669"/>
    <property type="project" value="TreeGrafter"/>
</dbReference>
<feature type="domain" description="OTU" evidence="2">
    <location>
        <begin position="173"/>
        <end position="312"/>
    </location>
</feature>
<evidence type="ECO:0000313" key="4">
    <source>
        <dbReference type="Proteomes" id="UP001151516"/>
    </source>
</evidence>
<dbReference type="InterPro" id="IPR038765">
    <property type="entry name" value="Papain-like_cys_pep_sf"/>
</dbReference>
<reference evidence="3" key="1">
    <citation type="submission" date="2022-07" db="EMBL/GenBank/DDBJ databases">
        <title>Phylogenomic reconstructions and comparative analyses of Kickxellomycotina fungi.</title>
        <authorList>
            <person name="Reynolds N.K."/>
            <person name="Stajich J.E."/>
            <person name="Barry K."/>
            <person name="Grigoriev I.V."/>
            <person name="Crous P."/>
            <person name="Smith M.E."/>
        </authorList>
    </citation>
    <scope>NUCLEOTIDE SEQUENCE</scope>
    <source>
        <strain evidence="3">CBS 109367</strain>
    </source>
</reference>
<feature type="region of interest" description="Disordered" evidence="1">
    <location>
        <begin position="91"/>
        <end position="133"/>
    </location>
</feature>
<dbReference type="Pfam" id="PF02338">
    <property type="entry name" value="OTU"/>
    <property type="match status" value="1"/>
</dbReference>
<protein>
    <submittedName>
        <fullName evidence="3">OTU protein</fullName>
        <ecNumber evidence="3">3.4.19.12</ecNumber>
    </submittedName>
</protein>
<dbReference type="GO" id="GO:0004843">
    <property type="term" value="F:cysteine-type deubiquitinase activity"/>
    <property type="evidence" value="ECO:0007669"/>
    <property type="project" value="UniProtKB-EC"/>
</dbReference>
<dbReference type="PANTHER" id="PTHR12419:SF10">
    <property type="entry name" value="DEUBIQUITINASE OTUD6B"/>
    <property type="match status" value="1"/>
</dbReference>
<name>A0A9W8L4Y0_9FUNG</name>
<dbReference type="InterPro" id="IPR050704">
    <property type="entry name" value="Peptidase_C85-like"/>
</dbReference>
<keyword evidence="4" id="KW-1185">Reference proteome</keyword>
<evidence type="ECO:0000259" key="2">
    <source>
        <dbReference type="PROSITE" id="PS50802"/>
    </source>
</evidence>
<dbReference type="OrthoDB" id="415023at2759"/>
<evidence type="ECO:0000313" key="3">
    <source>
        <dbReference type="EMBL" id="KAJ2688726.1"/>
    </source>
</evidence>
<dbReference type="Proteomes" id="UP001151516">
    <property type="component" value="Unassembled WGS sequence"/>
</dbReference>
<dbReference type="PANTHER" id="PTHR12419">
    <property type="entry name" value="OTU DOMAIN CONTAINING PROTEIN"/>
    <property type="match status" value="1"/>
</dbReference>
<dbReference type="PROSITE" id="PS50802">
    <property type="entry name" value="OTU"/>
    <property type="match status" value="1"/>
</dbReference>
<organism evidence="3 4">
    <name type="scientific">Coemansia spiralis</name>
    <dbReference type="NCBI Taxonomy" id="417178"/>
    <lineage>
        <taxon>Eukaryota</taxon>
        <taxon>Fungi</taxon>
        <taxon>Fungi incertae sedis</taxon>
        <taxon>Zoopagomycota</taxon>
        <taxon>Kickxellomycotina</taxon>
        <taxon>Kickxellomycetes</taxon>
        <taxon>Kickxellales</taxon>
        <taxon>Kickxellaceae</taxon>
        <taxon>Coemansia</taxon>
    </lineage>
</organism>
<dbReference type="AlphaFoldDB" id="A0A9W8L4Y0"/>
<dbReference type="SUPFAM" id="SSF54001">
    <property type="entry name" value="Cysteine proteinases"/>
    <property type="match status" value="1"/>
</dbReference>